<proteinExistence type="inferred from homology"/>
<gene>
    <name evidence="27" type="ordered locus">Tpen_1823</name>
</gene>
<dbReference type="OrthoDB" id="29061at2157"/>
<evidence type="ECO:0000256" key="7">
    <source>
        <dbReference type="ARBA" id="ARBA00023228"/>
    </source>
</evidence>
<comment type="catalytic activity">
    <reaction evidence="16">
        <text>L-lysyl-L-lysine(out) = L-lysyl-L-lysine(in)</text>
        <dbReference type="Rhea" id="RHEA:79403"/>
        <dbReference type="ChEBI" id="CHEBI:229956"/>
    </reaction>
</comment>
<comment type="subcellular location">
    <subcellularLocation>
        <location evidence="1">Lysosome membrane</location>
        <topology evidence="1">Multi-pass membrane protein</topology>
    </subcellularLocation>
</comment>
<evidence type="ECO:0000256" key="23">
    <source>
        <dbReference type="ARBA" id="ARBA00045709"/>
    </source>
</evidence>
<dbReference type="RefSeq" id="WP_011753483.1">
    <property type="nucleotide sequence ID" value="NC_008698.1"/>
</dbReference>
<evidence type="ECO:0000256" key="1">
    <source>
        <dbReference type="ARBA" id="ARBA00004155"/>
    </source>
</evidence>
<evidence type="ECO:0000256" key="11">
    <source>
        <dbReference type="ARBA" id="ARBA00044884"/>
    </source>
</evidence>
<evidence type="ECO:0000256" key="16">
    <source>
        <dbReference type="ARBA" id="ARBA00044900"/>
    </source>
</evidence>
<comment type="catalytic activity">
    <reaction evidence="13">
        <text>L-alpha-aminoacyl-L-lysine(out) = L-alpha-aminoacyl-L-lysine(in)</text>
        <dbReference type="Rhea" id="RHEA:79383"/>
        <dbReference type="ChEBI" id="CHEBI:229966"/>
    </reaction>
</comment>
<comment type="function">
    <text evidence="23">Lysosomal dipeptide uniporter that selectively exports lysine, arginine or histidine-containing dipeptides with a net positive charge from the lysosome lumen into the cytosol. Could play a role in a specific type of protein O-glycosylation indirectly regulating macrophages migration and tissue invasion. Also essential for liver homeostasis.</text>
</comment>
<feature type="transmembrane region" description="Helical" evidence="25">
    <location>
        <begin position="166"/>
        <end position="185"/>
    </location>
</feature>
<evidence type="ECO:0000256" key="24">
    <source>
        <dbReference type="ARBA" id="ARBA00046376"/>
    </source>
</evidence>
<dbReference type="HOGENOM" id="CLU_001265_62_0_2"/>
<evidence type="ECO:0000313" key="28">
    <source>
        <dbReference type="Proteomes" id="UP000000641"/>
    </source>
</evidence>
<feature type="transmembrane region" description="Helical" evidence="25">
    <location>
        <begin position="253"/>
        <end position="272"/>
    </location>
</feature>
<keyword evidence="7" id="KW-0458">Lysosome</keyword>
<comment type="catalytic activity">
    <reaction evidence="17">
        <text>L-arginyl-glycine(out) = L-arginyl-glycine(in)</text>
        <dbReference type="Rhea" id="RHEA:79391"/>
        <dbReference type="ChEBI" id="CHEBI:229955"/>
    </reaction>
</comment>
<organism evidence="27 28">
    <name type="scientific">Thermofilum pendens (strain DSM 2475 / Hrk 5)</name>
    <dbReference type="NCBI Taxonomy" id="368408"/>
    <lineage>
        <taxon>Archaea</taxon>
        <taxon>Thermoproteota</taxon>
        <taxon>Thermoprotei</taxon>
        <taxon>Thermofilales</taxon>
        <taxon>Thermofilaceae</taxon>
        <taxon>Thermofilum</taxon>
    </lineage>
</organism>
<dbReference type="Proteomes" id="UP000000641">
    <property type="component" value="Chromosome"/>
</dbReference>
<evidence type="ECO:0000256" key="3">
    <source>
        <dbReference type="ARBA" id="ARBA00022448"/>
    </source>
</evidence>
<feature type="transmembrane region" description="Helical" evidence="25">
    <location>
        <begin position="5"/>
        <end position="22"/>
    </location>
</feature>
<feature type="transmembrane region" description="Helical" evidence="25">
    <location>
        <begin position="284"/>
        <end position="302"/>
    </location>
</feature>
<dbReference type="GeneID" id="4602060"/>
<dbReference type="AlphaFoldDB" id="A1S188"/>
<feature type="domain" description="Major facilitator superfamily (MFS) profile" evidence="26">
    <location>
        <begin position="8"/>
        <end position="396"/>
    </location>
</feature>
<sequence>MERKLLYSITSLYVAYFLVYVHRTMTGVVQEELGGIASAHGLPPAAFTSIVAAAYFYTYAAMQLPAGILADALGAKRYVGTSMLLLGLGSALASTCDPTLILVGRLVIGVGAASVWVSLQRVIGVYAEKNVGATLTGLALAVGNLGALFATAPLREAVDAVGLRAVFLYLAVAAFILSVAAFLGINDPGISRGSLKRGLAETLRQLKVVARSRHSIALALAFAGTYSAVLAFQSLWASIYVSRYFPEYRRETPLLLLLLALAFLVSVPLVGYVSDAVLKKRKPVLLAGIVLHFLAWVGLLVASRLSLGLAELEAIFLLLGVVAATHMVIPPLSREAYSPEFSGTTLAFVNMVGFVAIAVYQSIGAVVGDPSIPLVVFALVSLAALLLSGSVRETLS</sequence>
<evidence type="ECO:0000256" key="6">
    <source>
        <dbReference type="ARBA" id="ARBA00023136"/>
    </source>
</evidence>
<feature type="transmembrane region" description="Helical" evidence="25">
    <location>
        <begin position="74"/>
        <end position="93"/>
    </location>
</feature>
<dbReference type="Pfam" id="PF07690">
    <property type="entry name" value="MFS_1"/>
    <property type="match status" value="1"/>
</dbReference>
<keyword evidence="3" id="KW-0813">Transport</keyword>
<dbReference type="GO" id="GO:0022857">
    <property type="term" value="F:transmembrane transporter activity"/>
    <property type="evidence" value="ECO:0007669"/>
    <property type="project" value="InterPro"/>
</dbReference>
<comment type="catalytic activity">
    <reaction evidence="15">
        <text>L-arginyl-L-alpha-amino acid(out) = L-arginyl-L-alpha-amino acid(in)</text>
        <dbReference type="Rhea" id="RHEA:79371"/>
        <dbReference type="ChEBI" id="CHEBI:84315"/>
    </reaction>
</comment>
<comment type="catalytic activity">
    <reaction evidence="12">
        <text>L-lysyl-L-alpha-amino acid(out) = L-lysyl-L-alpha-amino acid(in)</text>
        <dbReference type="Rhea" id="RHEA:79387"/>
        <dbReference type="ChEBI" id="CHEBI:229965"/>
    </reaction>
</comment>
<comment type="catalytic activity">
    <reaction evidence="11">
        <text>L-alpha-aminoacyl-L-histidine(out) = L-alpha-aminoacyl-L-histidine(in)</text>
        <dbReference type="Rhea" id="RHEA:79375"/>
        <dbReference type="ChEBI" id="CHEBI:229967"/>
    </reaction>
</comment>
<dbReference type="PANTHER" id="PTHR23512:SF3">
    <property type="entry name" value="MAJOR FACILITATOR SUPERFAMILY DOMAIN-CONTAINING PROTEIN 1"/>
    <property type="match status" value="1"/>
</dbReference>
<evidence type="ECO:0000259" key="26">
    <source>
        <dbReference type="PROSITE" id="PS50850"/>
    </source>
</evidence>
<evidence type="ECO:0000256" key="4">
    <source>
        <dbReference type="ARBA" id="ARBA00022692"/>
    </source>
</evidence>
<feature type="transmembrane region" description="Helical" evidence="25">
    <location>
        <begin position="314"/>
        <end position="333"/>
    </location>
</feature>
<feature type="transmembrane region" description="Helical" evidence="25">
    <location>
        <begin position="99"/>
        <end position="119"/>
    </location>
</feature>
<comment type="subunit">
    <text evidence="24">Homodimer. Interacts with lysosomal protein GLMP (via lumenal domain); the interaction starts while both proteins are still in the endoplasmic reticulum and is required for stabilization of MFSD1 in lysosomes but has no direct effect on its targeting to lysosomes or transporter activity.</text>
</comment>
<evidence type="ECO:0000256" key="17">
    <source>
        <dbReference type="ARBA" id="ARBA00044903"/>
    </source>
</evidence>
<dbReference type="PANTHER" id="PTHR23512">
    <property type="entry name" value="MAJOR FACILITATOR SUPERFAMILY DOMAIN-CONTAINING PROTEIN 1"/>
    <property type="match status" value="1"/>
</dbReference>
<comment type="catalytic activity">
    <reaction evidence="19">
        <text>L-alanyl-L-lysine(out) = L-alanyl-L-lysine(in)</text>
        <dbReference type="Rhea" id="RHEA:79415"/>
        <dbReference type="ChEBI" id="CHEBI:192470"/>
    </reaction>
</comment>
<dbReference type="InterPro" id="IPR052187">
    <property type="entry name" value="MFSD1"/>
</dbReference>
<evidence type="ECO:0000256" key="15">
    <source>
        <dbReference type="ARBA" id="ARBA00044899"/>
    </source>
</evidence>
<evidence type="ECO:0000256" key="9">
    <source>
        <dbReference type="ARBA" id="ARBA00044878"/>
    </source>
</evidence>
<evidence type="ECO:0000256" key="18">
    <source>
        <dbReference type="ARBA" id="ARBA00044912"/>
    </source>
</evidence>
<evidence type="ECO:0000256" key="2">
    <source>
        <dbReference type="ARBA" id="ARBA00008335"/>
    </source>
</evidence>
<keyword evidence="6 25" id="KW-0472">Membrane</keyword>
<comment type="catalytic activity">
    <reaction evidence="10">
        <text>L-alpha-aminoacyl-L-arginine(out) = L-alpha-aminoacyl-L-arginine(in)</text>
        <dbReference type="Rhea" id="RHEA:79367"/>
        <dbReference type="ChEBI" id="CHEBI:229968"/>
    </reaction>
</comment>
<dbReference type="eggNOG" id="arCOG00130">
    <property type="taxonomic scope" value="Archaea"/>
</dbReference>
<reference evidence="28" key="1">
    <citation type="journal article" date="2008" name="J. Bacteriol.">
        <title>Genome sequence of Thermofilum pendens reveals an exceptional loss of biosynthetic pathways without genome reduction.</title>
        <authorList>
            <person name="Anderson I."/>
            <person name="Rodriguez J."/>
            <person name="Susanti D."/>
            <person name="Porat I."/>
            <person name="Reich C."/>
            <person name="Ulrich L.E."/>
            <person name="Elkins J.G."/>
            <person name="Mavromatis K."/>
            <person name="Lykidis A."/>
            <person name="Kim E."/>
            <person name="Thompson L.S."/>
            <person name="Nolan M."/>
            <person name="Land M."/>
            <person name="Copeland A."/>
            <person name="Lapidus A."/>
            <person name="Lucas S."/>
            <person name="Detter C."/>
            <person name="Zhulin I.B."/>
            <person name="Olsen G.J."/>
            <person name="Whitman W."/>
            <person name="Mukhopadhyay B."/>
            <person name="Bristow J."/>
            <person name="Kyrpides N."/>
        </authorList>
    </citation>
    <scope>NUCLEOTIDE SEQUENCE [LARGE SCALE GENOMIC DNA]</scope>
    <source>
        <strain evidence="28">DSM 2475 / Hrk 5</strain>
    </source>
</reference>
<dbReference type="InterPro" id="IPR036259">
    <property type="entry name" value="MFS_trans_sf"/>
</dbReference>
<dbReference type="InterPro" id="IPR020846">
    <property type="entry name" value="MFS_dom"/>
</dbReference>
<dbReference type="InterPro" id="IPR011701">
    <property type="entry name" value="MFS"/>
</dbReference>
<evidence type="ECO:0000256" key="10">
    <source>
        <dbReference type="ARBA" id="ARBA00044881"/>
    </source>
</evidence>
<dbReference type="EMBL" id="CP000505">
    <property type="protein sequence ID" value="ABL79218.1"/>
    <property type="molecule type" value="Genomic_DNA"/>
</dbReference>
<accession>A1S188</accession>
<feature type="transmembrane region" description="Helical" evidence="25">
    <location>
        <begin position="42"/>
        <end position="62"/>
    </location>
</feature>
<evidence type="ECO:0000313" key="27">
    <source>
        <dbReference type="EMBL" id="ABL79218.1"/>
    </source>
</evidence>
<keyword evidence="5 25" id="KW-1133">Transmembrane helix</keyword>
<evidence type="ECO:0000256" key="12">
    <source>
        <dbReference type="ARBA" id="ARBA00044891"/>
    </source>
</evidence>
<evidence type="ECO:0000256" key="22">
    <source>
        <dbReference type="ARBA" id="ARBA00045018"/>
    </source>
</evidence>
<name>A1S188_THEPD</name>
<protein>
    <recommendedName>
        <fullName evidence="21">Lysosomal dipeptide transporter MFSD1</fullName>
    </recommendedName>
    <alternativeName>
        <fullName evidence="22">Major facilitator superfamily domain-containing protein 1</fullName>
    </alternativeName>
</protein>
<evidence type="ECO:0000256" key="25">
    <source>
        <dbReference type="SAM" id="Phobius"/>
    </source>
</evidence>
<evidence type="ECO:0000256" key="8">
    <source>
        <dbReference type="ARBA" id="ARBA00044876"/>
    </source>
</evidence>
<evidence type="ECO:0000256" key="20">
    <source>
        <dbReference type="ARBA" id="ARBA00044924"/>
    </source>
</evidence>
<feature type="transmembrane region" description="Helical" evidence="25">
    <location>
        <begin position="345"/>
        <end position="366"/>
    </location>
</feature>
<comment type="catalytic activity">
    <reaction evidence="8">
        <text>L-lysyl-L-alanine(out) = L-lysyl-L-alanine(in)</text>
        <dbReference type="Rhea" id="RHEA:79399"/>
        <dbReference type="ChEBI" id="CHEBI:229954"/>
    </reaction>
</comment>
<dbReference type="STRING" id="368408.Tpen_1823"/>
<comment type="catalytic activity">
    <reaction evidence="20">
        <text>L-lysyl-glycine(out) = L-lysyl-glycine(in)</text>
        <dbReference type="Rhea" id="RHEA:79407"/>
        <dbReference type="ChEBI" id="CHEBI:191202"/>
    </reaction>
</comment>
<keyword evidence="4 25" id="KW-0812">Transmembrane</keyword>
<evidence type="ECO:0000256" key="14">
    <source>
        <dbReference type="ARBA" id="ARBA00044898"/>
    </source>
</evidence>
<dbReference type="KEGG" id="tpe:Tpen_1823"/>
<keyword evidence="28" id="KW-1185">Reference proteome</keyword>
<feature type="transmembrane region" description="Helical" evidence="25">
    <location>
        <begin position="216"/>
        <end position="241"/>
    </location>
</feature>
<feature type="transmembrane region" description="Helical" evidence="25">
    <location>
        <begin position="372"/>
        <end position="391"/>
    </location>
</feature>
<comment type="catalytic activity">
    <reaction evidence="9">
        <text>L-histidyl-glycine(out) = L-histidyl-glycine(in)</text>
        <dbReference type="Rhea" id="RHEA:79395"/>
        <dbReference type="ChEBI" id="CHEBI:229957"/>
    </reaction>
</comment>
<dbReference type="Gene3D" id="1.20.1250.20">
    <property type="entry name" value="MFS general substrate transporter like domains"/>
    <property type="match status" value="2"/>
</dbReference>
<dbReference type="SUPFAM" id="SSF103473">
    <property type="entry name" value="MFS general substrate transporter"/>
    <property type="match status" value="1"/>
</dbReference>
<comment type="catalytic activity">
    <reaction evidence="18">
        <text>L-histidyl-L-alpha-amino acid(out) = L-histidyl-L-alpha-amino acid(in)</text>
        <dbReference type="Rhea" id="RHEA:79379"/>
        <dbReference type="ChEBI" id="CHEBI:229964"/>
    </reaction>
</comment>
<comment type="similarity">
    <text evidence="2">Belongs to the major facilitator superfamily.</text>
</comment>
<dbReference type="PROSITE" id="PS50850">
    <property type="entry name" value="MFS"/>
    <property type="match status" value="1"/>
</dbReference>
<evidence type="ECO:0000256" key="13">
    <source>
        <dbReference type="ARBA" id="ARBA00044893"/>
    </source>
</evidence>
<dbReference type="CDD" id="cd06174">
    <property type="entry name" value="MFS"/>
    <property type="match status" value="1"/>
</dbReference>
<evidence type="ECO:0000256" key="21">
    <source>
        <dbReference type="ARBA" id="ARBA00044985"/>
    </source>
</evidence>
<feature type="transmembrane region" description="Helical" evidence="25">
    <location>
        <begin position="131"/>
        <end position="154"/>
    </location>
</feature>
<dbReference type="EnsemblBacteria" id="ABL79218">
    <property type="protein sequence ID" value="ABL79218"/>
    <property type="gene ID" value="Tpen_1823"/>
</dbReference>
<comment type="catalytic activity">
    <reaction evidence="14">
        <text>L-aspartyl-L-lysine(out) = L-aspartyl-L-lysine(in)</text>
        <dbReference type="Rhea" id="RHEA:79411"/>
        <dbReference type="ChEBI" id="CHEBI:229953"/>
    </reaction>
</comment>
<evidence type="ECO:0000256" key="5">
    <source>
        <dbReference type="ARBA" id="ARBA00022989"/>
    </source>
</evidence>
<evidence type="ECO:0000256" key="19">
    <source>
        <dbReference type="ARBA" id="ARBA00044919"/>
    </source>
</evidence>
<dbReference type="GO" id="GO:0005765">
    <property type="term" value="C:lysosomal membrane"/>
    <property type="evidence" value="ECO:0007669"/>
    <property type="project" value="UniProtKB-SubCell"/>
</dbReference>